<gene>
    <name evidence="1" type="ORF">WKW80_25440</name>
</gene>
<dbReference type="EMBL" id="JBBKZV010000021">
    <property type="protein sequence ID" value="MEJ8825328.1"/>
    <property type="molecule type" value="Genomic_DNA"/>
</dbReference>
<dbReference type="PANTHER" id="PTHR35271:SF1">
    <property type="entry name" value="ABC TRANSPORTER, SUBSTRATE-BINDING LIPOPROTEIN"/>
    <property type="match status" value="1"/>
</dbReference>
<proteinExistence type="predicted"/>
<keyword evidence="2" id="KW-1185">Reference proteome</keyword>
<dbReference type="RefSeq" id="WP_340366360.1">
    <property type="nucleotide sequence ID" value="NZ_JBBKZV010000021.1"/>
</dbReference>
<protein>
    <submittedName>
        <fullName evidence="1">ABC transporter substrate binding protein</fullName>
    </submittedName>
</protein>
<dbReference type="Pfam" id="PF04392">
    <property type="entry name" value="ABC_sub_bind"/>
    <property type="match status" value="1"/>
</dbReference>
<dbReference type="InterPro" id="IPR007487">
    <property type="entry name" value="ABC_transpt-TYRBP-like"/>
</dbReference>
<evidence type="ECO:0000313" key="2">
    <source>
        <dbReference type="Proteomes" id="UP001363010"/>
    </source>
</evidence>
<evidence type="ECO:0000313" key="1">
    <source>
        <dbReference type="EMBL" id="MEJ8825328.1"/>
    </source>
</evidence>
<dbReference type="PANTHER" id="PTHR35271">
    <property type="entry name" value="ABC TRANSPORTER, SUBSTRATE-BINDING LIPOPROTEIN-RELATED"/>
    <property type="match status" value="1"/>
</dbReference>
<comment type="caution">
    <text evidence="1">The sequence shown here is derived from an EMBL/GenBank/DDBJ whole genome shotgun (WGS) entry which is preliminary data.</text>
</comment>
<name>A0ABU8W5Y1_9BURK</name>
<sequence>MIERHQADGVLLVGHQINQKLRDAWVAFEAAHRVPVMADYRGFECLVIRPDHAATFRRVAEFAVQILNGAKPGDLPLEQPTKLEFVVNLKVARTIGLSIPQSALLRADAVIS</sequence>
<accession>A0ABU8W5Y1</accession>
<organism evidence="1 2">
    <name type="scientific">Variovorax humicola</name>
    <dbReference type="NCBI Taxonomy" id="1769758"/>
    <lineage>
        <taxon>Bacteria</taxon>
        <taxon>Pseudomonadati</taxon>
        <taxon>Pseudomonadota</taxon>
        <taxon>Betaproteobacteria</taxon>
        <taxon>Burkholderiales</taxon>
        <taxon>Comamonadaceae</taxon>
        <taxon>Variovorax</taxon>
    </lineage>
</organism>
<dbReference type="Proteomes" id="UP001363010">
    <property type="component" value="Unassembled WGS sequence"/>
</dbReference>
<reference evidence="1 2" key="1">
    <citation type="submission" date="2024-03" db="EMBL/GenBank/DDBJ databases">
        <title>Novel species of the genus Variovorax.</title>
        <authorList>
            <person name="Liu Q."/>
            <person name="Xin Y.-H."/>
        </authorList>
    </citation>
    <scope>NUCLEOTIDE SEQUENCE [LARGE SCALE GENOMIC DNA]</scope>
    <source>
        <strain evidence="1 2">KACC 18501</strain>
    </source>
</reference>